<accession>A0A1I8BMR1</accession>
<dbReference type="Gene3D" id="1.10.400.10">
    <property type="entry name" value="GI Alpha 1, domain 2-like"/>
    <property type="match status" value="1"/>
</dbReference>
<sequence length="74" mass="8378">MAEIVAAMYDLGIQFSNPNLTADINAIRRHIDSGREYCSLPLIVSEAIKNLWRDPAVRVAYERRGDYHIQDSAS</sequence>
<dbReference type="GO" id="GO:0007165">
    <property type="term" value="P:signal transduction"/>
    <property type="evidence" value="ECO:0007669"/>
    <property type="project" value="InterPro"/>
</dbReference>
<dbReference type="SUPFAM" id="SSF47895">
    <property type="entry name" value="Transducin (alpha subunit), insertion domain"/>
    <property type="match status" value="1"/>
</dbReference>
<keyword evidence="1" id="KW-1185">Reference proteome</keyword>
<dbReference type="WBParaSite" id="MhA1_Contig346.frz3.gene12">
    <property type="protein sequence ID" value="MhA1_Contig346.frz3.gene12"/>
    <property type="gene ID" value="MhA1_Contig346.frz3.gene12"/>
</dbReference>
<evidence type="ECO:0000313" key="1">
    <source>
        <dbReference type="Proteomes" id="UP000095281"/>
    </source>
</evidence>
<evidence type="ECO:0000313" key="2">
    <source>
        <dbReference type="WBParaSite" id="MhA1_Contig346.frz3.gene12"/>
    </source>
</evidence>
<dbReference type="AlphaFoldDB" id="A0A1I8BMR1"/>
<dbReference type="Proteomes" id="UP000095281">
    <property type="component" value="Unplaced"/>
</dbReference>
<organism evidence="1 2">
    <name type="scientific">Meloidogyne hapla</name>
    <name type="common">Root-knot nematode worm</name>
    <dbReference type="NCBI Taxonomy" id="6305"/>
    <lineage>
        <taxon>Eukaryota</taxon>
        <taxon>Metazoa</taxon>
        <taxon>Ecdysozoa</taxon>
        <taxon>Nematoda</taxon>
        <taxon>Chromadorea</taxon>
        <taxon>Rhabditida</taxon>
        <taxon>Tylenchina</taxon>
        <taxon>Tylenchomorpha</taxon>
        <taxon>Tylenchoidea</taxon>
        <taxon>Meloidogynidae</taxon>
        <taxon>Meloidogyninae</taxon>
        <taxon>Meloidogyne</taxon>
    </lineage>
</organism>
<protein>
    <submittedName>
        <fullName evidence="2">HD-GYP domain-containing protein</fullName>
    </submittedName>
</protein>
<proteinExistence type="predicted"/>
<name>A0A1I8BMR1_MELHA</name>
<dbReference type="InterPro" id="IPR011025">
    <property type="entry name" value="GproteinA_insert"/>
</dbReference>
<reference evidence="2" key="1">
    <citation type="submission" date="2016-11" db="UniProtKB">
        <authorList>
            <consortium name="WormBaseParasite"/>
        </authorList>
    </citation>
    <scope>IDENTIFICATION</scope>
</reference>